<dbReference type="EMBL" id="LR131271">
    <property type="protein sequence ID" value="VDR26576.1"/>
    <property type="molecule type" value="Genomic_DNA"/>
</dbReference>
<accession>A0A3P8M1T2</accession>
<name>A0A3P8M1T2_RAOTE</name>
<evidence type="ECO:0000313" key="2">
    <source>
        <dbReference type="Proteomes" id="UP000274346"/>
    </source>
</evidence>
<reference evidence="1 2" key="1">
    <citation type="submission" date="2018-12" db="EMBL/GenBank/DDBJ databases">
        <authorList>
            <consortium name="Pathogen Informatics"/>
        </authorList>
    </citation>
    <scope>NUCLEOTIDE SEQUENCE [LARGE SCALE GENOMIC DNA]</scope>
    <source>
        <strain evidence="1 2">NCTC13098</strain>
    </source>
</reference>
<sequence length="114" mass="12736">MIQVGQLPRHDVALVDEQYAPIASRHPTLSSPLQLILDKHQRPLEWFDPHRRIALPITQPLAALHSLRFAYSALLDAPGGVLVHVDDSGKYQGAVSYSLLQHVLDGLVEIRRYG</sequence>
<protein>
    <submittedName>
        <fullName evidence="1">Uncharacterized protein</fullName>
    </submittedName>
</protein>
<dbReference type="AlphaFoldDB" id="A0A3P8M1T2"/>
<dbReference type="KEGG" id="rtg:NCTC13098_02927"/>
<evidence type="ECO:0000313" key="1">
    <source>
        <dbReference type="EMBL" id="VDR26576.1"/>
    </source>
</evidence>
<proteinExistence type="predicted"/>
<gene>
    <name evidence="1" type="ORF">NCTC13098_02927</name>
</gene>
<dbReference type="Proteomes" id="UP000274346">
    <property type="component" value="Chromosome"/>
</dbReference>
<organism evidence="1 2">
    <name type="scientific">Raoultella terrigena</name>
    <name type="common">Klebsiella terrigena</name>
    <dbReference type="NCBI Taxonomy" id="577"/>
    <lineage>
        <taxon>Bacteria</taxon>
        <taxon>Pseudomonadati</taxon>
        <taxon>Pseudomonadota</taxon>
        <taxon>Gammaproteobacteria</taxon>
        <taxon>Enterobacterales</taxon>
        <taxon>Enterobacteriaceae</taxon>
        <taxon>Klebsiella/Raoultella group</taxon>
        <taxon>Raoultella</taxon>
    </lineage>
</organism>